<dbReference type="GO" id="GO:0000155">
    <property type="term" value="F:phosphorelay sensor kinase activity"/>
    <property type="evidence" value="ECO:0007669"/>
    <property type="project" value="InterPro"/>
</dbReference>
<feature type="domain" description="Histidine kinase" evidence="11">
    <location>
        <begin position="263"/>
        <end position="470"/>
    </location>
</feature>
<dbReference type="CDD" id="cd00082">
    <property type="entry name" value="HisKA"/>
    <property type="match status" value="1"/>
</dbReference>
<name>A0A8J3UAC8_9ACTN</name>
<evidence type="ECO:0000259" key="12">
    <source>
        <dbReference type="PROSITE" id="PS50885"/>
    </source>
</evidence>
<dbReference type="SUPFAM" id="SSF47384">
    <property type="entry name" value="Homodimeric domain of signal transducing histidine kinase"/>
    <property type="match status" value="1"/>
</dbReference>
<evidence type="ECO:0000256" key="9">
    <source>
        <dbReference type="ARBA" id="ARBA00023012"/>
    </source>
</evidence>
<dbReference type="PRINTS" id="PR00344">
    <property type="entry name" value="BCTRLSENSOR"/>
</dbReference>
<evidence type="ECO:0000256" key="8">
    <source>
        <dbReference type="ARBA" id="ARBA00022989"/>
    </source>
</evidence>
<comment type="subcellular location">
    <subcellularLocation>
        <location evidence="2">Cell membrane</location>
    </subcellularLocation>
</comment>
<keyword evidence="4" id="KW-0597">Phosphoprotein</keyword>
<dbReference type="InterPro" id="IPR004358">
    <property type="entry name" value="Sig_transdc_His_kin-like_C"/>
</dbReference>
<protein>
    <recommendedName>
        <fullName evidence="3">histidine kinase</fullName>
        <ecNumber evidence="3">2.7.13.3</ecNumber>
    </recommendedName>
</protein>
<dbReference type="Gene3D" id="1.10.287.130">
    <property type="match status" value="1"/>
</dbReference>
<dbReference type="EC" id="2.7.13.3" evidence="3"/>
<evidence type="ECO:0000256" key="1">
    <source>
        <dbReference type="ARBA" id="ARBA00000085"/>
    </source>
</evidence>
<evidence type="ECO:0000313" key="14">
    <source>
        <dbReference type="Proteomes" id="UP000622547"/>
    </source>
</evidence>
<dbReference type="PROSITE" id="PS50109">
    <property type="entry name" value="HIS_KIN"/>
    <property type="match status" value="1"/>
</dbReference>
<dbReference type="InterPro" id="IPR005467">
    <property type="entry name" value="His_kinase_dom"/>
</dbReference>
<reference evidence="13 14" key="1">
    <citation type="submission" date="2021-01" db="EMBL/GenBank/DDBJ databases">
        <title>Whole genome shotgun sequence of Planotetraspora phitsanulokensis NBRC 104273.</title>
        <authorList>
            <person name="Komaki H."/>
            <person name="Tamura T."/>
        </authorList>
    </citation>
    <scope>NUCLEOTIDE SEQUENCE [LARGE SCALE GENOMIC DNA]</scope>
    <source>
        <strain evidence="13 14">NBRC 104273</strain>
    </source>
</reference>
<dbReference type="Pfam" id="PF00512">
    <property type="entry name" value="HisKA"/>
    <property type="match status" value="1"/>
</dbReference>
<dbReference type="InterPro" id="IPR003661">
    <property type="entry name" value="HisK_dim/P_dom"/>
</dbReference>
<evidence type="ECO:0000256" key="5">
    <source>
        <dbReference type="ARBA" id="ARBA00022679"/>
    </source>
</evidence>
<dbReference type="InterPro" id="IPR036097">
    <property type="entry name" value="HisK_dim/P_sf"/>
</dbReference>
<feature type="domain" description="HAMP" evidence="12">
    <location>
        <begin position="195"/>
        <end position="248"/>
    </location>
</feature>
<dbReference type="InterPro" id="IPR003660">
    <property type="entry name" value="HAMP_dom"/>
</dbReference>
<dbReference type="PANTHER" id="PTHR45436">
    <property type="entry name" value="SENSOR HISTIDINE KINASE YKOH"/>
    <property type="match status" value="1"/>
</dbReference>
<evidence type="ECO:0000256" key="10">
    <source>
        <dbReference type="ARBA" id="ARBA00023136"/>
    </source>
</evidence>
<evidence type="ECO:0000256" key="6">
    <source>
        <dbReference type="ARBA" id="ARBA00022692"/>
    </source>
</evidence>
<evidence type="ECO:0000256" key="2">
    <source>
        <dbReference type="ARBA" id="ARBA00004236"/>
    </source>
</evidence>
<dbReference type="PROSITE" id="PS50885">
    <property type="entry name" value="HAMP"/>
    <property type="match status" value="1"/>
</dbReference>
<dbReference type="EMBL" id="BOOP01000035">
    <property type="protein sequence ID" value="GII41698.1"/>
    <property type="molecule type" value="Genomic_DNA"/>
</dbReference>
<dbReference type="InterPro" id="IPR003594">
    <property type="entry name" value="HATPase_dom"/>
</dbReference>
<evidence type="ECO:0000259" key="11">
    <source>
        <dbReference type="PROSITE" id="PS50109"/>
    </source>
</evidence>
<dbReference type="InterPro" id="IPR050428">
    <property type="entry name" value="TCS_sensor_his_kinase"/>
</dbReference>
<dbReference type="Pfam" id="PF00672">
    <property type="entry name" value="HAMP"/>
    <property type="match status" value="1"/>
</dbReference>
<accession>A0A8J3UAC8</accession>
<proteinExistence type="predicted"/>
<keyword evidence="10" id="KW-0472">Membrane</keyword>
<dbReference type="RefSeq" id="WP_239117196.1">
    <property type="nucleotide sequence ID" value="NZ_BAABHI010000044.1"/>
</dbReference>
<dbReference type="SUPFAM" id="SSF158472">
    <property type="entry name" value="HAMP domain-like"/>
    <property type="match status" value="1"/>
</dbReference>
<dbReference type="Gene3D" id="6.10.340.10">
    <property type="match status" value="1"/>
</dbReference>
<keyword evidence="8" id="KW-1133">Transmembrane helix</keyword>
<dbReference type="GO" id="GO:0005886">
    <property type="term" value="C:plasma membrane"/>
    <property type="evidence" value="ECO:0007669"/>
    <property type="project" value="UniProtKB-SubCell"/>
</dbReference>
<dbReference type="Proteomes" id="UP000622547">
    <property type="component" value="Unassembled WGS sequence"/>
</dbReference>
<gene>
    <name evidence="13" type="ORF">Pph01_67010</name>
</gene>
<evidence type="ECO:0000256" key="4">
    <source>
        <dbReference type="ARBA" id="ARBA00022553"/>
    </source>
</evidence>
<dbReference type="Gene3D" id="3.30.565.10">
    <property type="entry name" value="Histidine kinase-like ATPase, C-terminal domain"/>
    <property type="match status" value="1"/>
</dbReference>
<evidence type="ECO:0000313" key="13">
    <source>
        <dbReference type="EMBL" id="GII41698.1"/>
    </source>
</evidence>
<keyword evidence="14" id="KW-1185">Reference proteome</keyword>
<evidence type="ECO:0000256" key="3">
    <source>
        <dbReference type="ARBA" id="ARBA00012438"/>
    </source>
</evidence>
<evidence type="ECO:0000256" key="7">
    <source>
        <dbReference type="ARBA" id="ARBA00022777"/>
    </source>
</evidence>
<dbReference type="InterPro" id="IPR036890">
    <property type="entry name" value="HATPase_C_sf"/>
</dbReference>
<keyword evidence="6" id="KW-0812">Transmembrane</keyword>
<keyword evidence="7" id="KW-0418">Kinase</keyword>
<dbReference type="AlphaFoldDB" id="A0A8J3UAC8"/>
<dbReference type="SMART" id="SM00304">
    <property type="entry name" value="HAMP"/>
    <property type="match status" value="1"/>
</dbReference>
<dbReference type="SUPFAM" id="SSF55874">
    <property type="entry name" value="ATPase domain of HSP90 chaperone/DNA topoisomerase II/histidine kinase"/>
    <property type="match status" value="1"/>
</dbReference>
<comment type="caution">
    <text evidence="13">The sequence shown here is derived from an EMBL/GenBank/DDBJ whole genome shotgun (WGS) entry which is preliminary data.</text>
</comment>
<comment type="catalytic activity">
    <reaction evidence="1">
        <text>ATP + protein L-histidine = ADP + protein N-phospho-L-histidine.</text>
        <dbReference type="EC" id="2.7.13.3"/>
    </reaction>
</comment>
<keyword evidence="9" id="KW-0902">Two-component regulatory system</keyword>
<dbReference type="CDD" id="cd00075">
    <property type="entry name" value="HATPase"/>
    <property type="match status" value="1"/>
</dbReference>
<dbReference type="Pfam" id="PF02518">
    <property type="entry name" value="HATPase_c"/>
    <property type="match status" value="1"/>
</dbReference>
<dbReference type="SMART" id="SM00388">
    <property type="entry name" value="HisKA"/>
    <property type="match status" value="1"/>
</dbReference>
<dbReference type="PANTHER" id="PTHR45436:SF5">
    <property type="entry name" value="SENSOR HISTIDINE KINASE TRCS"/>
    <property type="match status" value="1"/>
</dbReference>
<dbReference type="SMART" id="SM00387">
    <property type="entry name" value="HATPase_c"/>
    <property type="match status" value="1"/>
</dbReference>
<sequence length="471" mass="50841">MPGRPRAATVTRGLLARLRPQSIRSRITALVTLVALLLLIPTGLAEGAVGRQAITNGMWLAVRHQAGLTAAAARLGRLSDPLRPTVKGVSLVQVVKPGHQVVDASRAAQGLPALTSVWPTATNPERDVETCSSAAHLGCLRLSALRVGPTADSPVVYAGRPSASLNSTEVFGRFFGLQDGVLIILAAWATWVITGRTLKPVDAIRTDLAAINGDDLSARVPEPPGQDEITRLARTVNGTLGRIEDAKRITDRALGQQRQFVADASHELRTPLAGLRAELEEAQLHPAETDLPDLLDHTLYDVDRLESIITDLLLLARVGTNGKTERTRVDLSELVRNEVGRRLDRLPVRLRVEPGVTVNAVRQQLVRVLANLVDNAQRHGQHGVEVHLRRDGGYAELSVTDDGPGIMECDRERIFERFTRLDSARSRNHGGTGLGLAIARDIAHAHDGSLVAAESPVGGARFVFRIPARED</sequence>
<organism evidence="13 14">
    <name type="scientific">Planotetraspora phitsanulokensis</name>
    <dbReference type="NCBI Taxonomy" id="575192"/>
    <lineage>
        <taxon>Bacteria</taxon>
        <taxon>Bacillati</taxon>
        <taxon>Actinomycetota</taxon>
        <taxon>Actinomycetes</taxon>
        <taxon>Streptosporangiales</taxon>
        <taxon>Streptosporangiaceae</taxon>
        <taxon>Planotetraspora</taxon>
    </lineage>
</organism>
<keyword evidence="5" id="KW-0808">Transferase</keyword>